<comment type="caution">
    <text evidence="1">The sequence shown here is derived from an EMBL/GenBank/DDBJ whole genome shotgun (WGS) entry which is preliminary data.</text>
</comment>
<protein>
    <submittedName>
        <fullName evidence="1">Uncharacterized protein</fullName>
    </submittedName>
</protein>
<dbReference type="AlphaFoldDB" id="A0AAN4TCN1"/>
<sequence length="142" mass="16416">MHATESIFFHEFSGWESLRWLPSPPKRITLQPSNPFPMMSGALLGKRRREQIEASPTPSVKRKKKHPLDGIVLAWPLSISDFEDLEHLRLVRGDLVRFSAVVNNKIAKLEESLRPVEEEEEDDLDPKDKAYWDEQLANLDDL</sequence>
<name>A0AAN4TCN1_ASPLE</name>
<proteinExistence type="predicted"/>
<gene>
    <name evidence="1" type="ORF">ALT_6870</name>
</gene>
<dbReference type="Proteomes" id="UP000051487">
    <property type="component" value="Unassembled WGS sequence"/>
</dbReference>
<reference evidence="1 2" key="1">
    <citation type="submission" date="2015-11" db="EMBL/GenBank/DDBJ databases">
        <title>Aspergillus lentulus strain IFM 54703T.</title>
        <authorList>
            <person name="Kusuya Y."/>
            <person name="Sakai K."/>
            <person name="Kamei K."/>
            <person name="Takahashi H."/>
            <person name="Yaguchi T."/>
        </authorList>
    </citation>
    <scope>NUCLEOTIDE SEQUENCE [LARGE SCALE GENOMIC DNA]</scope>
    <source>
        <strain evidence="1 2">IFM 54703</strain>
    </source>
</reference>
<evidence type="ECO:0000313" key="1">
    <source>
        <dbReference type="EMBL" id="GAQ09549.1"/>
    </source>
</evidence>
<accession>A0AAN4TCN1</accession>
<evidence type="ECO:0000313" key="2">
    <source>
        <dbReference type="Proteomes" id="UP000051487"/>
    </source>
</evidence>
<organism evidence="1 2">
    <name type="scientific">Aspergillus lentulus</name>
    <dbReference type="NCBI Taxonomy" id="293939"/>
    <lineage>
        <taxon>Eukaryota</taxon>
        <taxon>Fungi</taxon>
        <taxon>Dikarya</taxon>
        <taxon>Ascomycota</taxon>
        <taxon>Pezizomycotina</taxon>
        <taxon>Eurotiomycetes</taxon>
        <taxon>Eurotiomycetidae</taxon>
        <taxon>Eurotiales</taxon>
        <taxon>Aspergillaceae</taxon>
        <taxon>Aspergillus</taxon>
        <taxon>Aspergillus subgen. Fumigati</taxon>
    </lineage>
</organism>
<dbReference type="EMBL" id="BCLY01000012">
    <property type="protein sequence ID" value="GAQ09549.1"/>
    <property type="molecule type" value="Genomic_DNA"/>
</dbReference>